<comment type="subcellular location">
    <subcellularLocation>
        <location evidence="1">Cell outer membrane</location>
    </subcellularLocation>
</comment>
<comment type="similarity">
    <text evidence="2">Belongs to the SusD family.</text>
</comment>
<dbReference type="SUPFAM" id="SSF48452">
    <property type="entry name" value="TPR-like"/>
    <property type="match status" value="1"/>
</dbReference>
<keyword evidence="5" id="KW-0998">Cell outer membrane</keyword>
<evidence type="ECO:0000256" key="1">
    <source>
        <dbReference type="ARBA" id="ARBA00004442"/>
    </source>
</evidence>
<dbReference type="Proteomes" id="UP001221558">
    <property type="component" value="Chromosome"/>
</dbReference>
<dbReference type="Gene3D" id="1.25.40.390">
    <property type="match status" value="1"/>
</dbReference>
<keyword evidence="4" id="KW-0472">Membrane</keyword>
<dbReference type="PROSITE" id="PS51257">
    <property type="entry name" value="PROKAR_LIPOPROTEIN"/>
    <property type="match status" value="1"/>
</dbReference>
<feature type="domain" description="RagB/SusD" evidence="6">
    <location>
        <begin position="344"/>
        <end position="434"/>
    </location>
</feature>
<feature type="domain" description="SusD-like N-terminal" evidence="7">
    <location>
        <begin position="25"/>
        <end position="228"/>
    </location>
</feature>
<dbReference type="InterPro" id="IPR033985">
    <property type="entry name" value="SusD-like_N"/>
</dbReference>
<name>A0ABY7WIF4_9SPHI</name>
<dbReference type="Pfam" id="PF14322">
    <property type="entry name" value="SusD-like_3"/>
    <property type="match status" value="1"/>
</dbReference>
<gene>
    <name evidence="8" type="ORF">PQ465_03185</name>
</gene>
<dbReference type="InterPro" id="IPR011990">
    <property type="entry name" value="TPR-like_helical_dom_sf"/>
</dbReference>
<protein>
    <submittedName>
        <fullName evidence="8">RagB/SusD family nutrient uptake outer membrane protein</fullName>
    </submittedName>
</protein>
<reference evidence="8 9" key="1">
    <citation type="submission" date="2023-02" db="EMBL/GenBank/DDBJ databases">
        <title>Genome sequence of Sphingobacterium sp. KACC 22765.</title>
        <authorList>
            <person name="Kim S."/>
            <person name="Heo J."/>
            <person name="Kwon S.-W."/>
        </authorList>
    </citation>
    <scope>NUCLEOTIDE SEQUENCE [LARGE SCALE GENOMIC DNA]</scope>
    <source>
        <strain evidence="8 9">KACC 22765</strain>
    </source>
</reference>
<organism evidence="8 9">
    <name type="scientific">Sphingobacterium oryzagri</name>
    <dbReference type="NCBI Taxonomy" id="3025669"/>
    <lineage>
        <taxon>Bacteria</taxon>
        <taxon>Pseudomonadati</taxon>
        <taxon>Bacteroidota</taxon>
        <taxon>Sphingobacteriia</taxon>
        <taxon>Sphingobacteriales</taxon>
        <taxon>Sphingobacteriaceae</taxon>
        <taxon>Sphingobacterium</taxon>
    </lineage>
</organism>
<accession>A0ABY7WIF4</accession>
<dbReference type="EMBL" id="CP117880">
    <property type="protein sequence ID" value="WDF69396.1"/>
    <property type="molecule type" value="Genomic_DNA"/>
</dbReference>
<evidence type="ECO:0000256" key="3">
    <source>
        <dbReference type="ARBA" id="ARBA00022729"/>
    </source>
</evidence>
<evidence type="ECO:0000259" key="7">
    <source>
        <dbReference type="Pfam" id="PF14322"/>
    </source>
</evidence>
<evidence type="ECO:0000256" key="5">
    <source>
        <dbReference type="ARBA" id="ARBA00023237"/>
    </source>
</evidence>
<proteinExistence type="inferred from homology"/>
<dbReference type="CDD" id="cd08977">
    <property type="entry name" value="SusD"/>
    <property type="match status" value="1"/>
</dbReference>
<dbReference type="Pfam" id="PF07980">
    <property type="entry name" value="SusD_RagB"/>
    <property type="match status" value="1"/>
</dbReference>
<dbReference type="RefSeq" id="WP_274268112.1">
    <property type="nucleotide sequence ID" value="NZ_CP117880.1"/>
</dbReference>
<evidence type="ECO:0000259" key="6">
    <source>
        <dbReference type="Pfam" id="PF07980"/>
    </source>
</evidence>
<evidence type="ECO:0000313" key="8">
    <source>
        <dbReference type="EMBL" id="WDF69396.1"/>
    </source>
</evidence>
<evidence type="ECO:0000256" key="2">
    <source>
        <dbReference type="ARBA" id="ARBA00006275"/>
    </source>
</evidence>
<evidence type="ECO:0000313" key="9">
    <source>
        <dbReference type="Proteomes" id="UP001221558"/>
    </source>
</evidence>
<keyword evidence="3" id="KW-0732">Signal</keyword>
<evidence type="ECO:0000256" key="4">
    <source>
        <dbReference type="ARBA" id="ARBA00023136"/>
    </source>
</evidence>
<keyword evidence="9" id="KW-1185">Reference proteome</keyword>
<sequence>MKKKFLSIITLACLLFASCDRLLDLDPRQSIDSQTALQSEEAINAALNAVYARLRGVGLYGRDLLAIPELLADNAINTGAGNRLVPQASNQPADHIRLETWQLSYYAINQINLIFEALPALEATAEYKTNIEGQMHFLRALIYHNLVKIYAYDPTATIATADRGGVPIILSGVLTIDDIVYPSRPSVEEVYNYIYADLENAVTKIPINASFYYASKSAAHGLFSRVALHRGDMEKVVQQGELALSTSGKNLATNAAFVQTWRTVNNPESLFEVAFTNTNDNIGTNESLRASYTTRITATSTTAVSHGFIVMDNSLYALYASNDVRRNIIMRGLTNANLNRWEITKFISRSGINNMDNVPVIRLPEVILNMAEAYATPGSPVFSEANARTQLNLIRVRAGIGATAASGNTLFEDIIRQRRLELAFEGFRFFDLKRLGRDIIKGTGNIAFTDFRMLANIPVREVEPNTNIVQNPGY</sequence>
<dbReference type="InterPro" id="IPR012944">
    <property type="entry name" value="SusD_RagB_dom"/>
</dbReference>